<evidence type="ECO:0000256" key="1">
    <source>
        <dbReference type="ARBA" id="ARBA00022473"/>
    </source>
</evidence>
<dbReference type="Gene3D" id="4.10.280.10">
    <property type="entry name" value="Helix-loop-helix DNA-binding domain"/>
    <property type="match status" value="1"/>
</dbReference>
<evidence type="ECO:0000313" key="11">
    <source>
        <dbReference type="EMBL" id="CAH0749939.1"/>
    </source>
</evidence>
<dbReference type="InterPro" id="IPR011598">
    <property type="entry name" value="bHLH_dom"/>
</dbReference>
<dbReference type="GO" id="GO:0061564">
    <property type="term" value="P:axon development"/>
    <property type="evidence" value="ECO:0007669"/>
    <property type="project" value="TreeGrafter"/>
</dbReference>
<keyword evidence="9" id="KW-0472">Membrane</keyword>
<dbReference type="GO" id="GO:0005634">
    <property type="term" value="C:nucleus"/>
    <property type="evidence" value="ECO:0007669"/>
    <property type="project" value="TreeGrafter"/>
</dbReference>
<dbReference type="SMART" id="SM00353">
    <property type="entry name" value="HLH"/>
    <property type="match status" value="1"/>
</dbReference>
<dbReference type="InterPro" id="IPR050359">
    <property type="entry name" value="bHLH_transcription_factors"/>
</dbReference>
<keyword evidence="1" id="KW-0217">Developmental protein</keyword>
<proteinExistence type="predicted"/>
<dbReference type="GO" id="GO:0007423">
    <property type="term" value="P:sensory organ development"/>
    <property type="evidence" value="ECO:0007669"/>
    <property type="project" value="TreeGrafter"/>
</dbReference>
<reference evidence="11" key="2">
    <citation type="submission" date="2022-10" db="EMBL/GenBank/DDBJ databases">
        <authorList>
            <consortium name="ENA_rothamsted_submissions"/>
            <consortium name="culmorum"/>
            <person name="King R."/>
        </authorList>
    </citation>
    <scope>NUCLEOTIDE SEQUENCE</scope>
</reference>
<feature type="transmembrane region" description="Helical" evidence="9">
    <location>
        <begin position="21"/>
        <end position="41"/>
    </location>
</feature>
<dbReference type="GO" id="GO:0000981">
    <property type="term" value="F:DNA-binding transcription factor activity, RNA polymerase II-specific"/>
    <property type="evidence" value="ECO:0007669"/>
    <property type="project" value="TreeGrafter"/>
</dbReference>
<reference evidence="11" key="1">
    <citation type="submission" date="2021-12" db="EMBL/GenBank/DDBJ databases">
        <authorList>
            <person name="King R."/>
        </authorList>
    </citation>
    <scope>NUCLEOTIDE SEQUENCE</scope>
</reference>
<evidence type="ECO:0000256" key="2">
    <source>
        <dbReference type="ARBA" id="ARBA00022782"/>
    </source>
</evidence>
<evidence type="ECO:0000256" key="6">
    <source>
        <dbReference type="ARBA" id="ARBA00023163"/>
    </source>
</evidence>
<dbReference type="EMBL" id="OU893344">
    <property type="protein sequence ID" value="CAH0749939.1"/>
    <property type="molecule type" value="Genomic_DNA"/>
</dbReference>
<gene>
    <name evidence="11" type="ORF">DIATSA_LOCUS3343</name>
</gene>
<sequence length="462" mass="53565">MYTPLHRFRVRFPKTKSDQQQPLLIFVYILNSFYYCFRFLATMFGTDFEEYCDFNDSICSNDSGIDRSYGDALATPTSINNTPLKHDTSDLGISLTPNKQAINVRRKLFDDDYEFQLHEPLDIKSFEDNVNTMDNTSTPIKAKKPKDTTKPKRKYANGKNRVTRCKSPTQIMRIKRNRRMKANDRERNRMHMLNEALDRLRCVLPTFPEDTKLTKIETLRFAHNYIFALSQTLESLDNLNSGNIPSEGYALNYEKLQQYSIAGEKIAKDAFRDMFLVPNKCDEYNNDGSYRNFQGFSKPFPNGSNFMQTSEGVLINVGNVTVSVNNKGGNCITSTTGSGFFTHPSSFGDDINHQNFYQERSFGTCNNFNDSYESNVPVNNEGYFNQTNYELFKNAFETAKNRKYPKANELTSNYNNFNNNAYLQTDKQYYGTDVNYSQSSYYYNQRYKDFYNRPSSILNAQI</sequence>
<name>A0A9P0BZ72_9NEOP</name>
<accession>A0A9P0BZ72</accession>
<dbReference type="PANTHER" id="PTHR19290:SF163">
    <property type="entry name" value="BASIC HELIX-LOOP-HELIX NEURAL TRANSCRIPTION FACTOR TAP"/>
    <property type="match status" value="1"/>
</dbReference>
<dbReference type="FunFam" id="4.10.280.10:FF:000006">
    <property type="entry name" value="Neurogenic differentiation factor"/>
    <property type="match status" value="1"/>
</dbReference>
<feature type="domain" description="BHLH" evidence="10">
    <location>
        <begin position="177"/>
        <end position="229"/>
    </location>
</feature>
<dbReference type="AlphaFoldDB" id="A0A9P0BZ72"/>
<feature type="region of interest" description="Disordered" evidence="8">
    <location>
        <begin position="134"/>
        <end position="154"/>
    </location>
</feature>
<keyword evidence="12" id="KW-1185">Reference proteome</keyword>
<dbReference type="PROSITE" id="PS50888">
    <property type="entry name" value="BHLH"/>
    <property type="match status" value="1"/>
</dbReference>
<organism evidence="11 12">
    <name type="scientific">Diatraea saccharalis</name>
    <name type="common">sugarcane borer</name>
    <dbReference type="NCBI Taxonomy" id="40085"/>
    <lineage>
        <taxon>Eukaryota</taxon>
        <taxon>Metazoa</taxon>
        <taxon>Ecdysozoa</taxon>
        <taxon>Arthropoda</taxon>
        <taxon>Hexapoda</taxon>
        <taxon>Insecta</taxon>
        <taxon>Pterygota</taxon>
        <taxon>Neoptera</taxon>
        <taxon>Endopterygota</taxon>
        <taxon>Lepidoptera</taxon>
        <taxon>Glossata</taxon>
        <taxon>Ditrysia</taxon>
        <taxon>Pyraloidea</taxon>
        <taxon>Crambidae</taxon>
        <taxon>Crambinae</taxon>
        <taxon>Diatraea</taxon>
    </lineage>
</organism>
<keyword evidence="6" id="KW-0804">Transcription</keyword>
<dbReference type="CDD" id="cd11428">
    <property type="entry name" value="bHLH_TS_NGN"/>
    <property type="match status" value="1"/>
</dbReference>
<keyword evidence="9" id="KW-0812">Transmembrane</keyword>
<dbReference type="OrthoDB" id="5969565at2759"/>
<evidence type="ECO:0000313" key="12">
    <source>
        <dbReference type="Proteomes" id="UP001153714"/>
    </source>
</evidence>
<evidence type="ECO:0000256" key="4">
    <source>
        <dbReference type="ARBA" id="ARBA00023015"/>
    </source>
</evidence>
<keyword evidence="7" id="KW-0539">Nucleus</keyword>
<evidence type="ECO:0000256" key="3">
    <source>
        <dbReference type="ARBA" id="ARBA00022902"/>
    </source>
</evidence>
<evidence type="ECO:0000256" key="7">
    <source>
        <dbReference type="ARBA" id="ARBA00023242"/>
    </source>
</evidence>
<evidence type="ECO:0000256" key="8">
    <source>
        <dbReference type="SAM" id="MobiDB-lite"/>
    </source>
</evidence>
<keyword evidence="5" id="KW-0238">DNA-binding</keyword>
<dbReference type="GO" id="GO:0046983">
    <property type="term" value="F:protein dimerization activity"/>
    <property type="evidence" value="ECO:0007669"/>
    <property type="project" value="InterPro"/>
</dbReference>
<evidence type="ECO:0000256" key="5">
    <source>
        <dbReference type="ARBA" id="ARBA00023125"/>
    </source>
</evidence>
<dbReference type="InterPro" id="IPR036638">
    <property type="entry name" value="HLH_DNA-bd_sf"/>
</dbReference>
<evidence type="ECO:0000256" key="9">
    <source>
        <dbReference type="SAM" id="Phobius"/>
    </source>
</evidence>
<keyword evidence="9" id="KW-1133">Transmembrane helix</keyword>
<protein>
    <recommendedName>
        <fullName evidence="10">BHLH domain-containing protein</fullName>
    </recommendedName>
</protein>
<keyword evidence="3" id="KW-0524">Neurogenesis</keyword>
<dbReference type="PANTHER" id="PTHR19290">
    <property type="entry name" value="BASIC HELIX-LOOP-HELIX PROTEIN NEUROGENIN-RELATED"/>
    <property type="match status" value="1"/>
</dbReference>
<dbReference type="GO" id="GO:0070888">
    <property type="term" value="F:E-box binding"/>
    <property type="evidence" value="ECO:0007669"/>
    <property type="project" value="TreeGrafter"/>
</dbReference>
<keyword evidence="4" id="KW-0805">Transcription regulation</keyword>
<dbReference type="SUPFAM" id="SSF47459">
    <property type="entry name" value="HLH, helix-loop-helix DNA-binding domain"/>
    <property type="match status" value="1"/>
</dbReference>
<keyword evidence="2" id="KW-0221">Differentiation</keyword>
<dbReference type="GO" id="GO:0045944">
    <property type="term" value="P:positive regulation of transcription by RNA polymerase II"/>
    <property type="evidence" value="ECO:0007669"/>
    <property type="project" value="TreeGrafter"/>
</dbReference>
<dbReference type="Proteomes" id="UP001153714">
    <property type="component" value="Chromosome 13"/>
</dbReference>
<dbReference type="Pfam" id="PF00010">
    <property type="entry name" value="HLH"/>
    <property type="match status" value="1"/>
</dbReference>
<evidence type="ECO:0000259" key="10">
    <source>
        <dbReference type="PROSITE" id="PS50888"/>
    </source>
</evidence>